<dbReference type="EMBL" id="GBRH01248006">
    <property type="protein sequence ID" value="JAD49889.1"/>
    <property type="molecule type" value="Transcribed_RNA"/>
</dbReference>
<sequence>MFSYDNIIRNKVVINDKHGSDSLLSFSSLMPTKFSEHLALFFSFYANL</sequence>
<proteinExistence type="predicted"/>
<accession>A0A0A9AE06</accession>
<reference evidence="1" key="1">
    <citation type="submission" date="2014-09" db="EMBL/GenBank/DDBJ databases">
        <authorList>
            <person name="Magalhaes I.L.F."/>
            <person name="Oliveira U."/>
            <person name="Santos F.R."/>
            <person name="Vidigal T.H.D.A."/>
            <person name="Brescovit A.D."/>
            <person name="Santos A.J."/>
        </authorList>
    </citation>
    <scope>NUCLEOTIDE SEQUENCE</scope>
    <source>
        <tissue evidence="1">Shoot tissue taken approximately 20 cm above the soil surface</tissue>
    </source>
</reference>
<protein>
    <submittedName>
        <fullName evidence="1">Uncharacterized protein</fullName>
    </submittedName>
</protein>
<name>A0A0A9AE06_ARUDO</name>
<dbReference type="AlphaFoldDB" id="A0A0A9AE06"/>
<reference evidence="1" key="2">
    <citation type="journal article" date="2015" name="Data Brief">
        <title>Shoot transcriptome of the giant reed, Arundo donax.</title>
        <authorList>
            <person name="Barrero R.A."/>
            <person name="Guerrero F.D."/>
            <person name="Moolhuijzen P."/>
            <person name="Goolsby J.A."/>
            <person name="Tidwell J."/>
            <person name="Bellgard S.E."/>
            <person name="Bellgard M.I."/>
        </authorList>
    </citation>
    <scope>NUCLEOTIDE SEQUENCE</scope>
    <source>
        <tissue evidence="1">Shoot tissue taken approximately 20 cm above the soil surface</tissue>
    </source>
</reference>
<evidence type="ECO:0000313" key="1">
    <source>
        <dbReference type="EMBL" id="JAD49889.1"/>
    </source>
</evidence>
<organism evidence="1">
    <name type="scientific">Arundo donax</name>
    <name type="common">Giant reed</name>
    <name type="synonym">Donax arundinaceus</name>
    <dbReference type="NCBI Taxonomy" id="35708"/>
    <lineage>
        <taxon>Eukaryota</taxon>
        <taxon>Viridiplantae</taxon>
        <taxon>Streptophyta</taxon>
        <taxon>Embryophyta</taxon>
        <taxon>Tracheophyta</taxon>
        <taxon>Spermatophyta</taxon>
        <taxon>Magnoliopsida</taxon>
        <taxon>Liliopsida</taxon>
        <taxon>Poales</taxon>
        <taxon>Poaceae</taxon>
        <taxon>PACMAD clade</taxon>
        <taxon>Arundinoideae</taxon>
        <taxon>Arundineae</taxon>
        <taxon>Arundo</taxon>
    </lineage>
</organism>